<dbReference type="KEGG" id="mlr:MELLADRAFT_73245"/>
<feature type="compositionally biased region" description="Basic residues" evidence="1">
    <location>
        <begin position="1"/>
        <end position="12"/>
    </location>
</feature>
<sequence length="328" mass="36859">MPRPLSHSRRQRAQASQPRPPHWRPRVSSPLTSEIIFGDKEEKSDATYISIDAPGRLAEEEGFSRPRVSHIIFSLFIDCLLSFGLCRIALDNLINLRDTVASIPPAYRADGKVMFCLPIHNADPRFVALADYPILPPGKLSDFVDLPPNCSFLPNPLVAIGQSTSMKTFIPLLIICFITLKLAFGLLVLRTSPNPRAPLNYLKKTAAIHLIVTYLSVVYVNVNFTSLLNRYPTLERLLTRSSEFMYFILGFLFCLFLLSLVVVPLLWVFSSNIEERGHSEIYLPTQSTQMSSNSGPSSADVRKPFSRVNEKCLSAIQNQKKKSFSSRL</sequence>
<evidence type="ECO:0000313" key="4">
    <source>
        <dbReference type="Proteomes" id="UP000001072"/>
    </source>
</evidence>
<feature type="transmembrane region" description="Helical" evidence="2">
    <location>
        <begin position="201"/>
        <end position="224"/>
    </location>
</feature>
<dbReference type="InParanoid" id="F4S5A7"/>
<evidence type="ECO:0000256" key="1">
    <source>
        <dbReference type="SAM" id="MobiDB-lite"/>
    </source>
</evidence>
<proteinExistence type="predicted"/>
<evidence type="ECO:0000313" key="3">
    <source>
        <dbReference type="EMBL" id="EGG00132.1"/>
    </source>
</evidence>
<name>F4S5A7_MELLP</name>
<keyword evidence="2" id="KW-1133">Transmembrane helix</keyword>
<accession>F4S5A7</accession>
<dbReference type="RefSeq" id="XP_007416535.1">
    <property type="nucleotide sequence ID" value="XM_007416473.1"/>
</dbReference>
<dbReference type="Proteomes" id="UP000001072">
    <property type="component" value="Unassembled WGS sequence"/>
</dbReference>
<dbReference type="HOGENOM" id="CLU_847540_0_0_1"/>
<keyword evidence="2" id="KW-0812">Transmembrane</keyword>
<organism evidence="4">
    <name type="scientific">Melampsora larici-populina (strain 98AG31 / pathotype 3-4-7)</name>
    <name type="common">Poplar leaf rust fungus</name>
    <dbReference type="NCBI Taxonomy" id="747676"/>
    <lineage>
        <taxon>Eukaryota</taxon>
        <taxon>Fungi</taxon>
        <taxon>Dikarya</taxon>
        <taxon>Basidiomycota</taxon>
        <taxon>Pucciniomycotina</taxon>
        <taxon>Pucciniomycetes</taxon>
        <taxon>Pucciniales</taxon>
        <taxon>Melampsoraceae</taxon>
        <taxon>Melampsora</taxon>
    </lineage>
</organism>
<dbReference type="GeneID" id="18932327"/>
<gene>
    <name evidence="3" type="ORF">MELLADRAFT_73245</name>
</gene>
<dbReference type="EMBL" id="GL883150">
    <property type="protein sequence ID" value="EGG00132.1"/>
    <property type="molecule type" value="Genomic_DNA"/>
</dbReference>
<dbReference type="AlphaFoldDB" id="F4S5A7"/>
<protein>
    <submittedName>
        <fullName evidence="3">Uncharacterized protein</fullName>
    </submittedName>
</protein>
<keyword evidence="2" id="KW-0472">Membrane</keyword>
<dbReference type="OrthoDB" id="2503432at2759"/>
<dbReference type="VEuPathDB" id="FungiDB:MELLADRAFT_73245"/>
<feature type="transmembrane region" description="Helical" evidence="2">
    <location>
        <begin position="169"/>
        <end position="189"/>
    </location>
</feature>
<feature type="region of interest" description="Disordered" evidence="1">
    <location>
        <begin position="1"/>
        <end position="28"/>
    </location>
</feature>
<keyword evidence="4" id="KW-1185">Reference proteome</keyword>
<evidence type="ECO:0000256" key="2">
    <source>
        <dbReference type="SAM" id="Phobius"/>
    </source>
</evidence>
<feature type="transmembrane region" description="Helical" evidence="2">
    <location>
        <begin position="244"/>
        <end position="269"/>
    </location>
</feature>
<reference evidence="4" key="1">
    <citation type="journal article" date="2011" name="Proc. Natl. Acad. Sci. U.S.A.">
        <title>Obligate biotrophy features unraveled by the genomic analysis of rust fungi.</title>
        <authorList>
            <person name="Duplessis S."/>
            <person name="Cuomo C.A."/>
            <person name="Lin Y.-C."/>
            <person name="Aerts A."/>
            <person name="Tisserant E."/>
            <person name="Veneault-Fourrey C."/>
            <person name="Joly D.L."/>
            <person name="Hacquard S."/>
            <person name="Amselem J."/>
            <person name="Cantarel B.L."/>
            <person name="Chiu R."/>
            <person name="Coutinho P.M."/>
            <person name="Feau N."/>
            <person name="Field M."/>
            <person name="Frey P."/>
            <person name="Gelhaye E."/>
            <person name="Goldberg J."/>
            <person name="Grabherr M.G."/>
            <person name="Kodira C.D."/>
            <person name="Kohler A."/>
            <person name="Kuees U."/>
            <person name="Lindquist E.A."/>
            <person name="Lucas S.M."/>
            <person name="Mago R."/>
            <person name="Mauceli E."/>
            <person name="Morin E."/>
            <person name="Murat C."/>
            <person name="Pangilinan J.L."/>
            <person name="Park R."/>
            <person name="Pearson M."/>
            <person name="Quesneville H."/>
            <person name="Rouhier N."/>
            <person name="Sakthikumar S."/>
            <person name="Salamov A.A."/>
            <person name="Schmutz J."/>
            <person name="Selles B."/>
            <person name="Shapiro H."/>
            <person name="Tanguay P."/>
            <person name="Tuskan G.A."/>
            <person name="Henrissat B."/>
            <person name="Van de Peer Y."/>
            <person name="Rouze P."/>
            <person name="Ellis J.G."/>
            <person name="Dodds P.N."/>
            <person name="Schein J.E."/>
            <person name="Zhong S."/>
            <person name="Hamelin R.C."/>
            <person name="Grigoriev I.V."/>
            <person name="Szabo L.J."/>
            <person name="Martin F."/>
        </authorList>
    </citation>
    <scope>NUCLEOTIDE SEQUENCE [LARGE SCALE GENOMIC DNA]</scope>
    <source>
        <strain evidence="4">98AG31 / pathotype 3-4-7</strain>
    </source>
</reference>